<dbReference type="AlphaFoldDB" id="A0A4Y2R4F6"/>
<name>A0A4Y2R4F6_ARAVE</name>
<keyword evidence="1" id="KW-0863">Zinc-finger</keyword>
<accession>A0A4Y2R4F6</accession>
<feature type="compositionally biased region" description="Low complexity" evidence="2">
    <location>
        <begin position="8"/>
        <end position="22"/>
    </location>
</feature>
<dbReference type="OrthoDB" id="7471944at2759"/>
<evidence type="ECO:0000313" key="4">
    <source>
        <dbReference type="EMBL" id="GBN70326.1"/>
    </source>
</evidence>
<protein>
    <recommendedName>
        <fullName evidence="3">CCHC-type domain-containing protein</fullName>
    </recommendedName>
</protein>
<dbReference type="SUPFAM" id="SSF57756">
    <property type="entry name" value="Retrovirus zinc finger-like domains"/>
    <property type="match status" value="1"/>
</dbReference>
<dbReference type="Proteomes" id="UP000499080">
    <property type="component" value="Unassembled WGS sequence"/>
</dbReference>
<reference evidence="4 6" key="1">
    <citation type="journal article" date="2019" name="Sci. Rep.">
        <title>Orb-weaving spider Araneus ventricosus genome elucidates the spidroin gene catalogue.</title>
        <authorList>
            <person name="Kono N."/>
            <person name="Nakamura H."/>
            <person name="Ohtoshi R."/>
            <person name="Moran D.A.P."/>
            <person name="Shinohara A."/>
            <person name="Yoshida Y."/>
            <person name="Fujiwara M."/>
            <person name="Mori M."/>
            <person name="Tomita M."/>
            <person name="Arakawa K."/>
        </authorList>
    </citation>
    <scope>NUCLEOTIDE SEQUENCE [LARGE SCALE GENOMIC DNA]</scope>
</reference>
<sequence length="292" mass="33083">MQHENKSHYSYGSRSSSKLQSRPTYSHSEELLKYNPSTDGIRNITCWRCGNKGHTSFICNLPPPQPEVQALCDPCTDITVPQQSCVPADSVIHPWTDGEFQVVDHEIKLIGWISLHISVGKIGHFMPKVDIFTQPFSLILGFDWQQQVQARCIYEPKGSLCISTTSAFHLYECIQASKPSISYISPNKLSLQPLNDVILPVAVPSLFHTDTQLIPKPSHSLTKDIIHSKNIYSEHESNETLNAVTFTKKDSQSIHVPEERSVSKGNKNYLLKVPNYEKYKIEESDRCETREN</sequence>
<dbReference type="InterPro" id="IPR001878">
    <property type="entry name" value="Znf_CCHC"/>
</dbReference>
<dbReference type="InterPro" id="IPR036875">
    <property type="entry name" value="Znf_CCHC_sf"/>
</dbReference>
<dbReference type="EMBL" id="BGPR01015727">
    <property type="protein sequence ID" value="GBN70383.1"/>
    <property type="molecule type" value="Genomic_DNA"/>
</dbReference>
<keyword evidence="1" id="KW-0479">Metal-binding</keyword>
<keyword evidence="6" id="KW-1185">Reference proteome</keyword>
<organism evidence="4 6">
    <name type="scientific">Araneus ventricosus</name>
    <name type="common">Orbweaver spider</name>
    <name type="synonym">Epeira ventricosa</name>
    <dbReference type="NCBI Taxonomy" id="182803"/>
    <lineage>
        <taxon>Eukaryota</taxon>
        <taxon>Metazoa</taxon>
        <taxon>Ecdysozoa</taxon>
        <taxon>Arthropoda</taxon>
        <taxon>Chelicerata</taxon>
        <taxon>Arachnida</taxon>
        <taxon>Araneae</taxon>
        <taxon>Araneomorphae</taxon>
        <taxon>Entelegynae</taxon>
        <taxon>Araneoidea</taxon>
        <taxon>Araneidae</taxon>
        <taxon>Araneus</taxon>
    </lineage>
</organism>
<proteinExistence type="predicted"/>
<evidence type="ECO:0000256" key="1">
    <source>
        <dbReference type="PROSITE-ProRule" id="PRU00047"/>
    </source>
</evidence>
<evidence type="ECO:0000313" key="6">
    <source>
        <dbReference type="Proteomes" id="UP000499080"/>
    </source>
</evidence>
<dbReference type="PROSITE" id="PS50158">
    <property type="entry name" value="ZF_CCHC"/>
    <property type="match status" value="1"/>
</dbReference>
<feature type="region of interest" description="Disordered" evidence="2">
    <location>
        <begin position="1"/>
        <end position="22"/>
    </location>
</feature>
<feature type="domain" description="CCHC-type" evidence="3">
    <location>
        <begin position="46"/>
        <end position="59"/>
    </location>
</feature>
<keyword evidence="1" id="KW-0862">Zinc</keyword>
<evidence type="ECO:0000256" key="2">
    <source>
        <dbReference type="SAM" id="MobiDB-lite"/>
    </source>
</evidence>
<gene>
    <name evidence="4" type="ORF">AVEN_228434_1</name>
    <name evidence="5" type="ORF">AVEN_232672_1</name>
</gene>
<evidence type="ECO:0000313" key="5">
    <source>
        <dbReference type="EMBL" id="GBN70383.1"/>
    </source>
</evidence>
<evidence type="ECO:0000259" key="3">
    <source>
        <dbReference type="PROSITE" id="PS50158"/>
    </source>
</evidence>
<dbReference type="EMBL" id="BGPR01015712">
    <property type="protein sequence ID" value="GBN70326.1"/>
    <property type="molecule type" value="Genomic_DNA"/>
</dbReference>
<dbReference type="GO" id="GO:0008270">
    <property type="term" value="F:zinc ion binding"/>
    <property type="evidence" value="ECO:0007669"/>
    <property type="project" value="UniProtKB-KW"/>
</dbReference>
<comment type="caution">
    <text evidence="4">The sequence shown here is derived from an EMBL/GenBank/DDBJ whole genome shotgun (WGS) entry which is preliminary data.</text>
</comment>
<dbReference type="GO" id="GO:0003676">
    <property type="term" value="F:nucleic acid binding"/>
    <property type="evidence" value="ECO:0007669"/>
    <property type="project" value="InterPro"/>
</dbReference>